<evidence type="ECO:0000259" key="1">
    <source>
        <dbReference type="Pfam" id="PF08885"/>
    </source>
</evidence>
<name>A0AAU9CC28_9BACT</name>
<protein>
    <recommendedName>
        <fullName evidence="1">GSCFA domain-containing protein</fullName>
    </recommendedName>
</protein>
<dbReference type="RefSeq" id="WP_338391321.1">
    <property type="nucleotide sequence ID" value="NZ_AP025314.1"/>
</dbReference>
<dbReference type="Proteomes" id="UP001348817">
    <property type="component" value="Chromosome"/>
</dbReference>
<evidence type="ECO:0000313" key="2">
    <source>
        <dbReference type="EMBL" id="BDD09726.1"/>
    </source>
</evidence>
<dbReference type="KEGG" id="fax:FUAX_21580"/>
<dbReference type="InterPro" id="IPR036514">
    <property type="entry name" value="SGNH_hydro_sf"/>
</dbReference>
<reference evidence="2 3" key="1">
    <citation type="submission" date="2021-12" db="EMBL/GenBank/DDBJ databases">
        <title>Genome sequencing of bacteria with rrn-lacking chromosome and rrn-plasmid.</title>
        <authorList>
            <person name="Anda M."/>
            <person name="Iwasaki W."/>
        </authorList>
    </citation>
    <scope>NUCLEOTIDE SEQUENCE [LARGE SCALE GENOMIC DNA]</scope>
    <source>
        <strain evidence="2 3">DSM 100852</strain>
    </source>
</reference>
<feature type="domain" description="GSCFA" evidence="1">
    <location>
        <begin position="22"/>
        <end position="257"/>
    </location>
</feature>
<dbReference type="Pfam" id="PF08885">
    <property type="entry name" value="GSCFA"/>
    <property type="match status" value="1"/>
</dbReference>
<gene>
    <name evidence="2" type="ORF">FUAX_21580</name>
</gene>
<dbReference type="InterPro" id="IPR014982">
    <property type="entry name" value="GSCFA"/>
</dbReference>
<evidence type="ECO:0000313" key="3">
    <source>
        <dbReference type="Proteomes" id="UP001348817"/>
    </source>
</evidence>
<dbReference type="SUPFAM" id="SSF52266">
    <property type="entry name" value="SGNH hydrolase"/>
    <property type="match status" value="1"/>
</dbReference>
<dbReference type="GO" id="GO:0016788">
    <property type="term" value="F:hydrolase activity, acting on ester bonds"/>
    <property type="evidence" value="ECO:0007669"/>
    <property type="project" value="UniProtKB-ARBA"/>
</dbReference>
<organism evidence="2 3">
    <name type="scientific">Fulvitalea axinellae</name>
    <dbReference type="NCBI Taxonomy" id="1182444"/>
    <lineage>
        <taxon>Bacteria</taxon>
        <taxon>Pseudomonadati</taxon>
        <taxon>Bacteroidota</taxon>
        <taxon>Cytophagia</taxon>
        <taxon>Cytophagales</taxon>
        <taxon>Persicobacteraceae</taxon>
        <taxon>Fulvitalea</taxon>
    </lineage>
</organism>
<dbReference type="AlphaFoldDB" id="A0AAU9CC28"/>
<dbReference type="EMBL" id="AP025314">
    <property type="protein sequence ID" value="BDD09726.1"/>
    <property type="molecule type" value="Genomic_DNA"/>
</dbReference>
<sequence>MDFRAELVLPPSPWKLGLEDGIMTIGSCFSDVIGAHLSENKFRVLANPFGTLFNPLTIFRSLNDAIENASLEDEDFIERDGVHLNFQFHSDVFAKERGSLEKEIGVRKLRAMSFLKACKVIFITFGTSIVYHRKDSGRLVSNCHKRPAKEFERRMLSVNEITDGFTSFASRLSSLNPDCRIVLTVSPVRHLRDGMEANSLSKAVLRVACGELVDSFENVSYFPSYELVTDDLRDYRFFKKDLTHPNEMAEEYVWRKFVGHYFSEEADAFLRKWEKIKMALEHRPLHSGTESHQKFLMNTLKKLETLTREIDVEEEISQVKNELEKIK</sequence>
<keyword evidence="3" id="KW-1185">Reference proteome</keyword>
<accession>A0AAU9CC28</accession>
<proteinExistence type="predicted"/>
<dbReference type="Gene3D" id="3.40.50.1110">
    <property type="entry name" value="SGNH hydrolase"/>
    <property type="match status" value="1"/>
</dbReference>